<dbReference type="InterPro" id="IPR029064">
    <property type="entry name" value="Ribosomal_eL30-like_sf"/>
</dbReference>
<dbReference type="EMBL" id="CADCTW010000033">
    <property type="protein sequence ID" value="CAA9302933.1"/>
    <property type="molecule type" value="Genomic_DNA"/>
</dbReference>
<protein>
    <recommendedName>
        <fullName evidence="1">Ribosomal protein eL8/eL30/eS12/Gadd45 domain-containing protein</fullName>
    </recommendedName>
</protein>
<dbReference type="Gene3D" id="3.30.1330.30">
    <property type="match status" value="1"/>
</dbReference>
<dbReference type="SUPFAM" id="SSF55315">
    <property type="entry name" value="L30e-like"/>
    <property type="match status" value="1"/>
</dbReference>
<feature type="domain" description="Ribosomal protein eL8/eL30/eS12/Gadd45" evidence="1">
    <location>
        <begin position="17"/>
        <end position="103"/>
    </location>
</feature>
<name>A0A6J4KDM2_9BACT</name>
<evidence type="ECO:0000259" key="1">
    <source>
        <dbReference type="Pfam" id="PF01248"/>
    </source>
</evidence>
<evidence type="ECO:0000313" key="2">
    <source>
        <dbReference type="EMBL" id="CAA9302933.1"/>
    </source>
</evidence>
<dbReference type="Pfam" id="PF01248">
    <property type="entry name" value="Ribosomal_L7Ae"/>
    <property type="match status" value="1"/>
</dbReference>
<reference evidence="2" key="1">
    <citation type="submission" date="2020-02" db="EMBL/GenBank/DDBJ databases">
        <authorList>
            <person name="Meier V. D."/>
        </authorList>
    </citation>
    <scope>NUCLEOTIDE SEQUENCE</scope>
    <source>
        <strain evidence="2">AVDCRST_MAG68</strain>
    </source>
</reference>
<sequence length="117" mass="12178">MAEGIPRPIPPPERALADILGLAARARALVHGTDMTRKAVREGEVRSVLLAGDAAPAQAQKLVPLLEARRVPFHVCLSREALGFAIGRGPVSAVGITNDSFAKRVAVLVAALSSPQG</sequence>
<accession>A0A6J4KDM2</accession>
<dbReference type="InterPro" id="IPR004038">
    <property type="entry name" value="Ribosomal_eL8/eL30/eS12/Gad45"/>
</dbReference>
<proteinExistence type="predicted"/>
<organism evidence="2">
    <name type="scientific">uncultured Gemmatimonadota bacterium</name>
    <dbReference type="NCBI Taxonomy" id="203437"/>
    <lineage>
        <taxon>Bacteria</taxon>
        <taxon>Pseudomonadati</taxon>
        <taxon>Gemmatimonadota</taxon>
        <taxon>environmental samples</taxon>
    </lineage>
</organism>
<dbReference type="AlphaFoldDB" id="A0A6J4KDM2"/>
<gene>
    <name evidence="2" type="ORF">AVDCRST_MAG68-610</name>
</gene>